<keyword evidence="4" id="KW-0812">Transmembrane</keyword>
<dbReference type="EMBL" id="RXMA01000013">
    <property type="protein sequence ID" value="RTR18927.1"/>
    <property type="molecule type" value="Genomic_DNA"/>
</dbReference>
<dbReference type="AlphaFoldDB" id="A0A431VFJ8"/>
<sequence length="152" mass="17292">MMRHRVLTLLRWLNRSPDWLHGALCRWGVAAIFWRSGQTKVTGFSINESTFDLFRDEYRVPLLPPDLAAVLATVSEHLFPALLVIGLASRLSAGALLGMTLTIQIFVYPGSWPDHLLWASALVYVVLRGPGQLSLDHLIRRRCDDSRERFRP</sequence>
<evidence type="ECO:0000256" key="3">
    <source>
        <dbReference type="ARBA" id="ARBA00022475"/>
    </source>
</evidence>
<keyword evidence="6" id="KW-0472">Membrane</keyword>
<organism evidence="7 8">
    <name type="scientific">Azospirillum griseum</name>
    <dbReference type="NCBI Taxonomy" id="2496639"/>
    <lineage>
        <taxon>Bacteria</taxon>
        <taxon>Pseudomonadati</taxon>
        <taxon>Pseudomonadota</taxon>
        <taxon>Alphaproteobacteria</taxon>
        <taxon>Rhodospirillales</taxon>
        <taxon>Azospirillaceae</taxon>
        <taxon>Azospirillum</taxon>
    </lineage>
</organism>
<comment type="caution">
    <text evidence="7">The sequence shown here is derived from an EMBL/GenBank/DDBJ whole genome shotgun (WGS) entry which is preliminary data.</text>
</comment>
<keyword evidence="8" id="KW-1185">Reference proteome</keyword>
<evidence type="ECO:0000313" key="7">
    <source>
        <dbReference type="EMBL" id="RTR18927.1"/>
    </source>
</evidence>
<evidence type="ECO:0000256" key="1">
    <source>
        <dbReference type="ARBA" id="ARBA00004651"/>
    </source>
</evidence>
<comment type="similarity">
    <text evidence="2">Belongs to the DoxX family.</text>
</comment>
<evidence type="ECO:0000256" key="5">
    <source>
        <dbReference type="ARBA" id="ARBA00022989"/>
    </source>
</evidence>
<dbReference type="PANTHER" id="PTHR33452:SF1">
    <property type="entry name" value="INNER MEMBRANE PROTEIN YPHA-RELATED"/>
    <property type="match status" value="1"/>
</dbReference>
<name>A0A431VFJ8_9PROT</name>
<dbReference type="RefSeq" id="WP_126616809.1">
    <property type="nucleotide sequence ID" value="NZ_JBHUCY010000038.1"/>
</dbReference>
<dbReference type="Pfam" id="PF07681">
    <property type="entry name" value="DoxX"/>
    <property type="match status" value="1"/>
</dbReference>
<protein>
    <submittedName>
        <fullName evidence="7">DoxX family protein</fullName>
    </submittedName>
</protein>
<keyword evidence="3" id="KW-1003">Cell membrane</keyword>
<evidence type="ECO:0000313" key="8">
    <source>
        <dbReference type="Proteomes" id="UP000277007"/>
    </source>
</evidence>
<keyword evidence="5" id="KW-1133">Transmembrane helix</keyword>
<accession>A0A431VFJ8</accession>
<dbReference type="Proteomes" id="UP000277007">
    <property type="component" value="Unassembled WGS sequence"/>
</dbReference>
<evidence type="ECO:0000256" key="6">
    <source>
        <dbReference type="ARBA" id="ARBA00023136"/>
    </source>
</evidence>
<dbReference type="GO" id="GO:0005886">
    <property type="term" value="C:plasma membrane"/>
    <property type="evidence" value="ECO:0007669"/>
    <property type="project" value="UniProtKB-SubCell"/>
</dbReference>
<dbReference type="InterPro" id="IPR032808">
    <property type="entry name" value="DoxX"/>
</dbReference>
<comment type="subcellular location">
    <subcellularLocation>
        <location evidence="1">Cell membrane</location>
        <topology evidence="1">Multi-pass membrane protein</topology>
    </subcellularLocation>
</comment>
<dbReference type="PANTHER" id="PTHR33452">
    <property type="entry name" value="OXIDOREDUCTASE CATD-RELATED"/>
    <property type="match status" value="1"/>
</dbReference>
<reference evidence="7 8" key="1">
    <citation type="submission" date="2018-12" db="EMBL/GenBank/DDBJ databases">
        <authorList>
            <person name="Yang Y."/>
        </authorList>
    </citation>
    <scope>NUCLEOTIDE SEQUENCE [LARGE SCALE GENOMIC DNA]</scope>
    <source>
        <strain evidence="7 8">L-25-5w-1</strain>
    </source>
</reference>
<evidence type="ECO:0000256" key="2">
    <source>
        <dbReference type="ARBA" id="ARBA00006679"/>
    </source>
</evidence>
<dbReference type="OrthoDB" id="121744at2"/>
<proteinExistence type="inferred from homology"/>
<dbReference type="InterPro" id="IPR051907">
    <property type="entry name" value="DoxX-like_oxidoreductase"/>
</dbReference>
<gene>
    <name evidence="7" type="ORF">EJ903_14930</name>
</gene>
<evidence type="ECO:0000256" key="4">
    <source>
        <dbReference type="ARBA" id="ARBA00022692"/>
    </source>
</evidence>